<evidence type="ECO:0000313" key="2">
    <source>
        <dbReference type="Proteomes" id="UP000054007"/>
    </source>
</evidence>
<sequence length="164" mass="19255">MNVHHNPWGKGQPLEHERGPDYYPPWYRGTERTKTKRVYPNMLCGLHIEADEAKRWCKAELDIDLDDDHTTDATFRVYLDTHLREEVGFGKAVYVTRPDVSYYDFLAVANEFPGEYETDNPIHNHLVTDENHLVSGDTPNVDRMRAILDEMKIRYTGFRCYYQG</sequence>
<proteinExistence type="predicted"/>
<name>A0A0D7B1E3_9AGAR</name>
<keyword evidence="2" id="KW-1185">Reference proteome</keyword>
<dbReference type="Proteomes" id="UP000054007">
    <property type="component" value="Unassembled WGS sequence"/>
</dbReference>
<reference evidence="1 2" key="1">
    <citation type="journal article" date="2015" name="Fungal Genet. Biol.">
        <title>Evolution of novel wood decay mechanisms in Agaricales revealed by the genome sequences of Fistulina hepatica and Cylindrobasidium torrendii.</title>
        <authorList>
            <person name="Floudas D."/>
            <person name="Held B.W."/>
            <person name="Riley R."/>
            <person name="Nagy L.G."/>
            <person name="Koehler G."/>
            <person name="Ransdell A.S."/>
            <person name="Younus H."/>
            <person name="Chow J."/>
            <person name="Chiniquy J."/>
            <person name="Lipzen A."/>
            <person name="Tritt A."/>
            <person name="Sun H."/>
            <person name="Haridas S."/>
            <person name="LaButti K."/>
            <person name="Ohm R.A."/>
            <person name="Kues U."/>
            <person name="Blanchette R.A."/>
            <person name="Grigoriev I.V."/>
            <person name="Minto R.E."/>
            <person name="Hibbett D.S."/>
        </authorList>
    </citation>
    <scope>NUCLEOTIDE SEQUENCE [LARGE SCALE GENOMIC DNA]</scope>
    <source>
        <strain evidence="1 2">FP15055 ss-10</strain>
    </source>
</reference>
<organism evidence="1 2">
    <name type="scientific">Cylindrobasidium torrendii FP15055 ss-10</name>
    <dbReference type="NCBI Taxonomy" id="1314674"/>
    <lineage>
        <taxon>Eukaryota</taxon>
        <taxon>Fungi</taxon>
        <taxon>Dikarya</taxon>
        <taxon>Basidiomycota</taxon>
        <taxon>Agaricomycotina</taxon>
        <taxon>Agaricomycetes</taxon>
        <taxon>Agaricomycetidae</taxon>
        <taxon>Agaricales</taxon>
        <taxon>Marasmiineae</taxon>
        <taxon>Physalacriaceae</taxon>
        <taxon>Cylindrobasidium</taxon>
    </lineage>
</organism>
<accession>A0A0D7B1E3</accession>
<gene>
    <name evidence="1" type="ORF">CYLTODRAFT_413322</name>
</gene>
<protein>
    <submittedName>
        <fullName evidence="1">Uncharacterized protein</fullName>
    </submittedName>
</protein>
<dbReference type="OrthoDB" id="2937696at2759"/>
<dbReference type="AlphaFoldDB" id="A0A0D7B1E3"/>
<dbReference type="EMBL" id="KN880635">
    <property type="protein sequence ID" value="KIY64443.1"/>
    <property type="molecule type" value="Genomic_DNA"/>
</dbReference>
<evidence type="ECO:0000313" key="1">
    <source>
        <dbReference type="EMBL" id="KIY64443.1"/>
    </source>
</evidence>